<evidence type="ECO:0000313" key="2">
    <source>
        <dbReference type="Proteomes" id="UP000005953"/>
    </source>
</evidence>
<evidence type="ECO:0000313" key="1">
    <source>
        <dbReference type="EMBL" id="EAR07720.1"/>
    </source>
</evidence>
<protein>
    <submittedName>
        <fullName evidence="1">Uncharacterized protein</fullName>
    </submittedName>
</protein>
<sequence>MEDIVQLVLSLDPQISLEPQMTDDILRFSLWVGHFTVEIYGDQIRYAFTTGERSVEGLCDSLEALHQVLFTEVEQLQQRFAQEQSELPGSAMH</sequence>
<accession>A4BJE8</accession>
<reference evidence="1 2" key="1">
    <citation type="submission" date="2006-02" db="EMBL/GenBank/DDBJ databases">
        <authorList>
            <person name="Pinhassi J."/>
            <person name="Pedros-Alio C."/>
            <person name="Ferriera S."/>
            <person name="Johnson J."/>
            <person name="Kravitz S."/>
            <person name="Halpern A."/>
            <person name="Remington K."/>
            <person name="Beeson K."/>
            <person name="Tran B."/>
            <person name="Rogers Y.-H."/>
            <person name="Friedman R."/>
            <person name="Venter J.C."/>
        </authorList>
    </citation>
    <scope>NUCLEOTIDE SEQUENCE [LARGE SCALE GENOMIC DNA]</scope>
    <source>
        <strain evidence="1 2">MED297</strain>
    </source>
</reference>
<keyword evidence="2" id="KW-1185">Reference proteome</keyword>
<dbReference type="STRING" id="314283.MED297_01935"/>
<name>A4BJE8_9GAMM</name>
<dbReference type="HOGENOM" id="CLU_2397501_0_0_6"/>
<dbReference type="Proteomes" id="UP000005953">
    <property type="component" value="Unassembled WGS sequence"/>
</dbReference>
<proteinExistence type="predicted"/>
<gene>
    <name evidence="1" type="ORF">MED297_01935</name>
</gene>
<organism evidence="1 2">
    <name type="scientific">Reinekea blandensis MED297</name>
    <dbReference type="NCBI Taxonomy" id="314283"/>
    <lineage>
        <taxon>Bacteria</taxon>
        <taxon>Pseudomonadati</taxon>
        <taxon>Pseudomonadota</taxon>
        <taxon>Gammaproteobacteria</taxon>
        <taxon>Oceanospirillales</taxon>
        <taxon>Saccharospirillaceae</taxon>
        <taxon>Reinekea</taxon>
    </lineage>
</organism>
<dbReference type="EMBL" id="AAOE01000033">
    <property type="protein sequence ID" value="EAR07720.1"/>
    <property type="molecule type" value="Genomic_DNA"/>
</dbReference>
<dbReference type="AlphaFoldDB" id="A4BJE8"/>
<comment type="caution">
    <text evidence="1">The sequence shown here is derived from an EMBL/GenBank/DDBJ whole genome shotgun (WGS) entry which is preliminary data.</text>
</comment>